<dbReference type="EMBL" id="QXFV01000434">
    <property type="protein sequence ID" value="KAE9037684.1"/>
    <property type="molecule type" value="Genomic_DNA"/>
</dbReference>
<dbReference type="SMART" id="SM01272">
    <property type="entry name" value="LsmAD"/>
    <property type="match status" value="1"/>
</dbReference>
<dbReference type="Proteomes" id="UP000429607">
    <property type="component" value="Unassembled WGS sequence"/>
</dbReference>
<evidence type="ECO:0000313" key="7">
    <source>
        <dbReference type="Proteomes" id="UP000434957"/>
    </source>
</evidence>
<feature type="compositionally biased region" description="Polar residues" evidence="1">
    <location>
        <begin position="704"/>
        <end position="714"/>
    </location>
</feature>
<evidence type="ECO:0000259" key="2">
    <source>
        <dbReference type="SMART" id="SM01272"/>
    </source>
</evidence>
<evidence type="ECO:0000256" key="1">
    <source>
        <dbReference type="SAM" id="MobiDB-lite"/>
    </source>
</evidence>
<dbReference type="Pfam" id="PF06741">
    <property type="entry name" value="LsmAD"/>
    <property type="match status" value="1"/>
</dbReference>
<feature type="compositionally biased region" description="Pro residues" evidence="1">
    <location>
        <begin position="70"/>
        <end position="82"/>
    </location>
</feature>
<evidence type="ECO:0000313" key="4">
    <source>
        <dbReference type="EMBL" id="KAE9037684.1"/>
    </source>
</evidence>
<dbReference type="Proteomes" id="UP000434957">
    <property type="component" value="Unassembled WGS sequence"/>
</dbReference>
<gene>
    <name evidence="4" type="ORF">PR001_g8284</name>
    <name evidence="3" type="ORF">PR002_g8718</name>
    <name evidence="5" type="ORF">PR003_g8855</name>
</gene>
<sequence>MQNTTSRPAPASGGQTQAARKSSAKKKKPQPKNSANGKDTAAPSPAGPRPVAPPPVSGPWGNPRPAAGSAPPPGFAPSPPKPTAAGFSDAHQRLLRHRELFAFRFLVGKAVELRLAASEERYAGVLDCVDPDDFSVVLKNAKRLSSAADAKPFEDGSTVIFRRQQLAHLVADGAVNYTDGVLASAGAAAAGGFRTDTEISGQKGEHLFGRELEAASSWLDPALDTGALEDAAPNGRRKNQGKAGWNQFEANEKLFGVVSSYDENIYTTKLDKSKISTEQSRAAERLAQEIERQSAAGNFHLQEERGQAVRGGKHANDLDEEARYSSVDRRGAPASSSDNAYVPPALRNAQRQSSGGKSQAKATKAAPASAAAAPVTPAPAHAAAEVEPASEAVPPPPKPLSFSEAVTGRSAAAAPKAPASKAEKKGAPFSPENAPVNGKDSKAATKPKGASPKKKDAVKEKKTESKTEEIKTESKSSSSSTTTTTTTTTTTKQSKEEAPKAAPKKSLNPNAKEFKLSAAAAEFTPSFTMPPAVKEHVSSPYRGGSPGHMPYPHPGMGYPPPMQEEWMYDGGMGGEEGGEMGMPPYMQGGYPVPMGPNGVPMMYPPMMPQQNMRMMGGQRGGYGGYQQGYNPRGYYSPPNGGYPGAGMPYAGGPGMPGGVGPQPPLPREPTPSGDEPTEESAADSAPAPPVPETAPAVESAPSKAKQQTPASKKK</sequence>
<dbReference type="GO" id="GO:0010494">
    <property type="term" value="C:cytoplasmic stress granule"/>
    <property type="evidence" value="ECO:0007669"/>
    <property type="project" value="TreeGrafter"/>
</dbReference>
<evidence type="ECO:0000313" key="3">
    <source>
        <dbReference type="EMBL" id="KAE9033349.1"/>
    </source>
</evidence>
<feature type="compositionally biased region" description="Low complexity" evidence="1">
    <location>
        <begin position="411"/>
        <end position="420"/>
    </location>
</feature>
<evidence type="ECO:0000313" key="8">
    <source>
        <dbReference type="Proteomes" id="UP000435112"/>
    </source>
</evidence>
<dbReference type="OrthoDB" id="2275718at2759"/>
<evidence type="ECO:0000313" key="6">
    <source>
        <dbReference type="Proteomes" id="UP000429607"/>
    </source>
</evidence>
<keyword evidence="7" id="KW-1185">Reference proteome</keyword>
<dbReference type="InterPro" id="IPR025852">
    <property type="entry name" value="SM_dom_ATX"/>
</dbReference>
<feature type="compositionally biased region" description="Low complexity" evidence="1">
    <location>
        <begin position="475"/>
        <end position="492"/>
    </location>
</feature>
<comment type="caution">
    <text evidence="4">The sequence shown here is derived from an EMBL/GenBank/DDBJ whole genome shotgun (WGS) entry which is preliminary data.</text>
</comment>
<feature type="region of interest" description="Disordered" evidence="1">
    <location>
        <begin position="1"/>
        <end position="86"/>
    </location>
</feature>
<feature type="compositionally biased region" description="Basic and acidic residues" evidence="1">
    <location>
        <begin position="453"/>
        <end position="474"/>
    </location>
</feature>
<dbReference type="EMBL" id="QXFT01000448">
    <property type="protein sequence ID" value="KAE9343692.1"/>
    <property type="molecule type" value="Genomic_DNA"/>
</dbReference>
<dbReference type="PANTHER" id="PTHR12854">
    <property type="entry name" value="ATAXIN 2-RELATED"/>
    <property type="match status" value="1"/>
</dbReference>
<feature type="compositionally biased region" description="Pro residues" evidence="1">
    <location>
        <begin position="45"/>
        <end position="57"/>
    </location>
</feature>
<dbReference type="PANTHER" id="PTHR12854:SF7">
    <property type="entry name" value="ATAXIN-2 HOMOLOG"/>
    <property type="match status" value="1"/>
</dbReference>
<dbReference type="InterPro" id="IPR045117">
    <property type="entry name" value="ATXN2-like"/>
</dbReference>
<name>A0A6A3N8U3_9STRA</name>
<dbReference type="InterPro" id="IPR009604">
    <property type="entry name" value="LsmAD_domain"/>
</dbReference>
<dbReference type="GO" id="GO:0003729">
    <property type="term" value="F:mRNA binding"/>
    <property type="evidence" value="ECO:0007669"/>
    <property type="project" value="TreeGrafter"/>
</dbReference>
<feature type="compositionally biased region" description="Gly residues" evidence="1">
    <location>
        <begin position="641"/>
        <end position="660"/>
    </location>
</feature>
<feature type="compositionally biased region" description="Low complexity" evidence="1">
    <location>
        <begin position="31"/>
        <end position="44"/>
    </location>
</feature>
<reference evidence="6 8" key="1">
    <citation type="submission" date="2018-09" db="EMBL/GenBank/DDBJ databases">
        <title>Genomic investigation of the strawberry pathogen Phytophthora fragariae indicates pathogenicity is determined by transcriptional variation in three key races.</title>
        <authorList>
            <person name="Adams T.M."/>
            <person name="Armitage A.D."/>
            <person name="Sobczyk M.K."/>
            <person name="Bates H.J."/>
            <person name="Dunwell J.M."/>
            <person name="Nellist C.F."/>
            <person name="Harrison R.J."/>
        </authorList>
    </citation>
    <scope>NUCLEOTIDE SEQUENCE [LARGE SCALE GENOMIC DNA]</scope>
    <source>
        <strain evidence="4 6">SCRP249</strain>
        <strain evidence="3 8">SCRP324</strain>
        <strain evidence="5 7">SCRP333</strain>
    </source>
</reference>
<dbReference type="AlphaFoldDB" id="A0A6A3N8U3"/>
<proteinExistence type="predicted"/>
<organism evidence="4 6">
    <name type="scientific">Phytophthora rubi</name>
    <dbReference type="NCBI Taxonomy" id="129364"/>
    <lineage>
        <taxon>Eukaryota</taxon>
        <taxon>Sar</taxon>
        <taxon>Stramenopiles</taxon>
        <taxon>Oomycota</taxon>
        <taxon>Peronosporomycetes</taxon>
        <taxon>Peronosporales</taxon>
        <taxon>Peronosporaceae</taxon>
        <taxon>Phytophthora</taxon>
    </lineage>
</organism>
<feature type="region of interest" description="Disordered" evidence="1">
    <location>
        <begin position="294"/>
        <end position="511"/>
    </location>
</feature>
<feature type="compositionally biased region" description="Low complexity" evidence="1">
    <location>
        <begin position="360"/>
        <end position="392"/>
    </location>
</feature>
<feature type="region of interest" description="Disordered" evidence="1">
    <location>
        <begin position="633"/>
        <end position="714"/>
    </location>
</feature>
<accession>A0A6A3N8U3</accession>
<feature type="compositionally biased region" description="Low complexity" evidence="1">
    <location>
        <begin position="693"/>
        <end position="702"/>
    </location>
</feature>
<feature type="domain" description="LsmAD" evidence="2">
    <location>
        <begin position="255"/>
        <end position="330"/>
    </location>
</feature>
<protein>
    <recommendedName>
        <fullName evidence="2">LsmAD domain-containing protein</fullName>
    </recommendedName>
</protein>
<feature type="compositionally biased region" description="Basic and acidic residues" evidence="1">
    <location>
        <begin position="314"/>
        <end position="331"/>
    </location>
</feature>
<evidence type="ECO:0000313" key="5">
    <source>
        <dbReference type="EMBL" id="KAE9343692.1"/>
    </source>
</evidence>
<dbReference type="GO" id="GO:0034063">
    <property type="term" value="P:stress granule assembly"/>
    <property type="evidence" value="ECO:0007669"/>
    <property type="project" value="TreeGrafter"/>
</dbReference>
<dbReference type="EMBL" id="QXFU01000447">
    <property type="protein sequence ID" value="KAE9033349.1"/>
    <property type="molecule type" value="Genomic_DNA"/>
</dbReference>
<dbReference type="Proteomes" id="UP000435112">
    <property type="component" value="Unassembled WGS sequence"/>
</dbReference>
<dbReference type="Pfam" id="PF14438">
    <property type="entry name" value="SM-ATX"/>
    <property type="match status" value="1"/>
</dbReference>